<sequence>HLFGLETKQGPFVSSRVECLEPFPGMLEVSAHRSALSAVYWTVTCGHHVNSSQCVND</sequence>
<gene>
    <name evidence="1" type="ORF">RRG08_064426</name>
</gene>
<feature type="non-terminal residue" evidence="1">
    <location>
        <position position="1"/>
    </location>
</feature>
<protein>
    <submittedName>
        <fullName evidence="1">Uncharacterized protein</fullName>
    </submittedName>
</protein>
<dbReference type="EMBL" id="JAWDGP010000332">
    <property type="protein sequence ID" value="KAK3801338.1"/>
    <property type="molecule type" value="Genomic_DNA"/>
</dbReference>
<evidence type="ECO:0000313" key="1">
    <source>
        <dbReference type="EMBL" id="KAK3801338.1"/>
    </source>
</evidence>
<name>A0AAE1B815_9GAST</name>
<proteinExistence type="predicted"/>
<dbReference type="Proteomes" id="UP001283361">
    <property type="component" value="Unassembled WGS sequence"/>
</dbReference>
<keyword evidence="2" id="KW-1185">Reference proteome</keyword>
<accession>A0AAE1B815</accession>
<dbReference type="AlphaFoldDB" id="A0AAE1B815"/>
<organism evidence="1 2">
    <name type="scientific">Elysia crispata</name>
    <name type="common">lettuce slug</name>
    <dbReference type="NCBI Taxonomy" id="231223"/>
    <lineage>
        <taxon>Eukaryota</taxon>
        <taxon>Metazoa</taxon>
        <taxon>Spiralia</taxon>
        <taxon>Lophotrochozoa</taxon>
        <taxon>Mollusca</taxon>
        <taxon>Gastropoda</taxon>
        <taxon>Heterobranchia</taxon>
        <taxon>Euthyneura</taxon>
        <taxon>Panpulmonata</taxon>
        <taxon>Sacoglossa</taxon>
        <taxon>Placobranchoidea</taxon>
        <taxon>Plakobranchidae</taxon>
        <taxon>Elysia</taxon>
    </lineage>
</organism>
<evidence type="ECO:0000313" key="2">
    <source>
        <dbReference type="Proteomes" id="UP001283361"/>
    </source>
</evidence>
<comment type="caution">
    <text evidence="1">The sequence shown here is derived from an EMBL/GenBank/DDBJ whole genome shotgun (WGS) entry which is preliminary data.</text>
</comment>
<reference evidence="1" key="1">
    <citation type="journal article" date="2023" name="G3 (Bethesda)">
        <title>A reference genome for the long-term kleptoplast-retaining sea slug Elysia crispata morphotype clarki.</title>
        <authorList>
            <person name="Eastman K.E."/>
            <person name="Pendleton A.L."/>
            <person name="Shaikh M.A."/>
            <person name="Suttiyut T."/>
            <person name="Ogas R."/>
            <person name="Tomko P."/>
            <person name="Gavelis G."/>
            <person name="Widhalm J.R."/>
            <person name="Wisecaver J.H."/>
        </authorList>
    </citation>
    <scope>NUCLEOTIDE SEQUENCE</scope>
    <source>
        <strain evidence="1">ECLA1</strain>
    </source>
</reference>